<dbReference type="PROSITE" id="PS00611">
    <property type="entry name" value="HISOL_DEHYDROGENASE"/>
    <property type="match status" value="1"/>
</dbReference>
<dbReference type="Pfam" id="PF00815">
    <property type="entry name" value="Histidinol_dh"/>
    <property type="match status" value="1"/>
</dbReference>
<comment type="function">
    <text evidence="6 7">Catalyzes the sequential NAD-dependent oxidations of L-histidinol to L-histidinaldehyde and then to L-histidine.</text>
</comment>
<dbReference type="InterPro" id="IPR022695">
    <property type="entry name" value="Histidinol_DH_monofunct"/>
</dbReference>
<dbReference type="PIRSF" id="PIRSF000099">
    <property type="entry name" value="Histidinol_dh"/>
    <property type="match status" value="1"/>
</dbReference>
<keyword evidence="5 6" id="KW-0560">Oxidoreductase</keyword>
<keyword evidence="6 7" id="KW-0028">Amino-acid biosynthesis</keyword>
<dbReference type="Proteomes" id="UP001208689">
    <property type="component" value="Chromosome"/>
</dbReference>
<comment type="cofactor">
    <cofactor evidence="6">
        <name>Zn(2+)</name>
        <dbReference type="ChEBI" id="CHEBI:29105"/>
    </cofactor>
    <text evidence="6">Binds 1 zinc ion per subunit.</text>
</comment>
<feature type="binding site" evidence="6">
    <location>
        <position position="400"/>
    </location>
    <ligand>
        <name>substrate</name>
    </ligand>
</feature>
<dbReference type="PRINTS" id="PR00083">
    <property type="entry name" value="HOLDHDRGNASE"/>
</dbReference>
<dbReference type="EC" id="1.1.1.23" evidence="6 7"/>
<feature type="binding site" evidence="6">
    <location>
        <position position="120"/>
    </location>
    <ligand>
        <name>NAD(+)</name>
        <dbReference type="ChEBI" id="CHEBI:57540"/>
    </ligand>
</feature>
<dbReference type="Gene3D" id="1.20.5.1300">
    <property type="match status" value="1"/>
</dbReference>
<proteinExistence type="inferred from homology"/>
<feature type="binding site" evidence="6">
    <location>
        <position position="248"/>
    </location>
    <ligand>
        <name>substrate</name>
    </ligand>
</feature>
<dbReference type="InterPro" id="IPR001692">
    <property type="entry name" value="Histidinol_DH_CS"/>
</dbReference>
<evidence type="ECO:0000256" key="3">
    <source>
        <dbReference type="ARBA" id="ARBA00022723"/>
    </source>
</evidence>
<feature type="binding site" evidence="6">
    <location>
        <position position="346"/>
    </location>
    <ligand>
        <name>Zn(2+)</name>
        <dbReference type="ChEBI" id="CHEBI:29105"/>
    </ligand>
</feature>
<dbReference type="GO" id="GO:0004399">
    <property type="term" value="F:histidinol dehydrogenase activity"/>
    <property type="evidence" value="ECO:0007669"/>
    <property type="project" value="UniProtKB-EC"/>
</dbReference>
<keyword evidence="6 7" id="KW-0520">NAD</keyword>
<feature type="binding site" evidence="6">
    <location>
        <position position="245"/>
    </location>
    <ligand>
        <name>Zn(2+)</name>
        <dbReference type="ChEBI" id="CHEBI:29105"/>
    </ligand>
</feature>
<evidence type="ECO:0000313" key="10">
    <source>
        <dbReference type="Proteomes" id="UP001208689"/>
    </source>
</evidence>
<protein>
    <recommendedName>
        <fullName evidence="2 6">Histidinol dehydrogenase</fullName>
        <shortName evidence="6 7">HDH</shortName>
        <ecNumber evidence="6 7">1.1.1.23</ecNumber>
    </recommendedName>
</protein>
<dbReference type="NCBIfam" id="TIGR00069">
    <property type="entry name" value="hisD"/>
    <property type="match status" value="1"/>
</dbReference>
<dbReference type="HAMAP" id="MF_01024">
    <property type="entry name" value="HisD"/>
    <property type="match status" value="1"/>
</dbReference>
<keyword evidence="6 7" id="KW-0368">Histidine biosynthesis</keyword>
<accession>A0ABY6HWT2</accession>
<evidence type="ECO:0000313" key="9">
    <source>
        <dbReference type="EMBL" id="UYP46807.1"/>
    </source>
</evidence>
<comment type="similarity">
    <text evidence="1 6 7 8">Belongs to the histidinol dehydrogenase family.</text>
</comment>
<evidence type="ECO:0000256" key="1">
    <source>
        <dbReference type="ARBA" id="ARBA00010178"/>
    </source>
</evidence>
<sequence length="420" mass="45885">MEICRNLEDLDHYIQKNQLSEIDSVKNIVSKVKREGDAAVKYFTSLFDQKTMDQFEVEKIKIEEAYLKADKSTISAIKKAAKRIEIFATKQMGCFQDFSYEDDVSELGQKIVPLDSVGCYIPGGRYPLFSTVLMTVIPAKVAGVKNIIVCSPNIHPLTLIAADIAGASQIFQVGGAQAISAMAYGTESIPKVCKIVGPGNQYVSYAKKLVYGEVGIDFIAGPSEVLVIADETGNSSYIAADLLAQAEHDPLAIPILLTTSENIAQAVNKEINYQLNELKTKAVADVALLNGKIFLVDSITTAVTISNRIAPEHLELQVHDIDKIVPLLTNYGSLFIGNNSAEVFGDYCSGTNHVLPTNGAARYSGGLSVKDFLKILTYQKMKENISTDFIEIATNMAKQEGLDAHHNAAFLRQKHNQNLK</sequence>
<feature type="binding site" evidence="6">
    <location>
        <position position="177"/>
    </location>
    <ligand>
        <name>NAD(+)</name>
        <dbReference type="ChEBI" id="CHEBI:57540"/>
    </ligand>
</feature>
<feature type="binding site" evidence="6">
    <location>
        <position position="223"/>
    </location>
    <ligand>
        <name>substrate</name>
    </ligand>
</feature>
<feature type="binding site" evidence="6">
    <location>
        <position position="313"/>
    </location>
    <ligand>
        <name>substrate</name>
    </ligand>
</feature>
<evidence type="ECO:0000256" key="4">
    <source>
        <dbReference type="ARBA" id="ARBA00022833"/>
    </source>
</evidence>
<evidence type="ECO:0000256" key="8">
    <source>
        <dbReference type="RuleBase" id="RU004175"/>
    </source>
</evidence>
<evidence type="ECO:0000256" key="7">
    <source>
        <dbReference type="PIRNR" id="PIRNR000099"/>
    </source>
</evidence>
<evidence type="ECO:0000256" key="5">
    <source>
        <dbReference type="ARBA" id="ARBA00023002"/>
    </source>
</evidence>
<dbReference type="InterPro" id="IPR012131">
    <property type="entry name" value="Hstdl_DH"/>
</dbReference>
<dbReference type="PANTHER" id="PTHR21256">
    <property type="entry name" value="HISTIDINOL DEHYDROGENASE HDH"/>
    <property type="match status" value="1"/>
</dbReference>
<dbReference type="EMBL" id="CP104013">
    <property type="protein sequence ID" value="UYP46807.1"/>
    <property type="molecule type" value="Genomic_DNA"/>
</dbReference>
<gene>
    <name evidence="6" type="primary">hisD</name>
    <name evidence="9" type="ORF">NEF87_003092</name>
</gene>
<keyword evidence="4 6" id="KW-0862">Zinc</keyword>
<dbReference type="PANTHER" id="PTHR21256:SF2">
    <property type="entry name" value="HISTIDINE BIOSYNTHESIS TRIFUNCTIONAL PROTEIN"/>
    <property type="match status" value="1"/>
</dbReference>
<feature type="binding site" evidence="6">
    <location>
        <position position="346"/>
    </location>
    <ligand>
        <name>substrate</name>
    </ligand>
</feature>
<feature type="binding site" evidence="6">
    <location>
        <position position="248"/>
    </location>
    <ligand>
        <name>Zn(2+)</name>
        <dbReference type="ChEBI" id="CHEBI:29105"/>
    </ligand>
</feature>
<comment type="pathway">
    <text evidence="6 7">Amino-acid biosynthesis; L-histidine biosynthesis; L-histidine from 5-phospho-alpha-D-ribose 1-diphosphate: step 9/9.</text>
</comment>
<dbReference type="CDD" id="cd06572">
    <property type="entry name" value="Histidinol_dh"/>
    <property type="match status" value="1"/>
</dbReference>
<keyword evidence="3 6" id="KW-0479">Metal-binding</keyword>
<feature type="active site" description="Proton acceptor" evidence="6">
    <location>
        <position position="313"/>
    </location>
</feature>
<dbReference type="InterPro" id="IPR016161">
    <property type="entry name" value="Ald_DH/histidinol_DH"/>
</dbReference>
<evidence type="ECO:0000256" key="6">
    <source>
        <dbReference type="HAMAP-Rule" id="MF_01024"/>
    </source>
</evidence>
<dbReference type="SUPFAM" id="SSF53720">
    <property type="entry name" value="ALDH-like"/>
    <property type="match status" value="1"/>
</dbReference>
<comment type="catalytic activity">
    <reaction evidence="6 7">
        <text>L-histidinol + 2 NAD(+) + H2O = L-histidine + 2 NADH + 3 H(+)</text>
        <dbReference type="Rhea" id="RHEA:20641"/>
        <dbReference type="ChEBI" id="CHEBI:15377"/>
        <dbReference type="ChEBI" id="CHEBI:15378"/>
        <dbReference type="ChEBI" id="CHEBI:57540"/>
        <dbReference type="ChEBI" id="CHEBI:57595"/>
        <dbReference type="ChEBI" id="CHEBI:57699"/>
        <dbReference type="ChEBI" id="CHEBI:57945"/>
        <dbReference type="EC" id="1.1.1.23"/>
    </reaction>
</comment>
<keyword evidence="10" id="KW-1185">Reference proteome</keyword>
<feature type="active site" description="Proton acceptor" evidence="6">
    <location>
        <position position="312"/>
    </location>
</feature>
<organism evidence="9 10">
    <name type="scientific">Candidatus Lokiarchaeum ossiferum</name>
    <dbReference type="NCBI Taxonomy" id="2951803"/>
    <lineage>
        <taxon>Archaea</taxon>
        <taxon>Promethearchaeati</taxon>
        <taxon>Promethearchaeota</taxon>
        <taxon>Promethearchaeia</taxon>
        <taxon>Promethearchaeales</taxon>
        <taxon>Promethearchaeaceae</taxon>
        <taxon>Candidatus Lokiarchaeum</taxon>
    </lineage>
</organism>
<reference evidence="9" key="1">
    <citation type="submission" date="2022-09" db="EMBL/GenBank/DDBJ databases">
        <title>Actin cytoskeleton and complex cell architecture in an #Asgard archaeon.</title>
        <authorList>
            <person name="Ponce Toledo R.I."/>
            <person name="Schleper C."/>
            <person name="Rodrigues Oliveira T."/>
            <person name="Wollweber F."/>
            <person name="Xu J."/>
            <person name="Rittmann S."/>
            <person name="Klingl A."/>
            <person name="Pilhofer M."/>
        </authorList>
    </citation>
    <scope>NUCLEOTIDE SEQUENCE</scope>
    <source>
        <strain evidence="9">B-35</strain>
    </source>
</reference>
<feature type="binding site" evidence="6">
    <location>
        <position position="405"/>
    </location>
    <ligand>
        <name>Zn(2+)</name>
        <dbReference type="ChEBI" id="CHEBI:29105"/>
    </ligand>
</feature>
<evidence type="ECO:0000256" key="2">
    <source>
        <dbReference type="ARBA" id="ARBA00016531"/>
    </source>
</evidence>
<name>A0ABY6HWT2_9ARCH</name>
<feature type="binding site" evidence="6">
    <location>
        <position position="245"/>
    </location>
    <ligand>
        <name>substrate</name>
    </ligand>
</feature>
<dbReference type="Gene3D" id="3.40.50.1980">
    <property type="entry name" value="Nitrogenase molybdenum iron protein domain"/>
    <property type="match status" value="2"/>
</dbReference>
<feature type="binding site" evidence="6">
    <location>
        <position position="405"/>
    </location>
    <ligand>
        <name>substrate</name>
    </ligand>
</feature>
<feature type="binding site" evidence="6">
    <location>
        <position position="200"/>
    </location>
    <ligand>
        <name>NAD(+)</name>
        <dbReference type="ChEBI" id="CHEBI:57540"/>
    </ligand>
</feature>